<proteinExistence type="predicted"/>
<dbReference type="RefSeq" id="WP_311494507.1">
    <property type="nucleotide sequence ID" value="NZ_JAVRHO010000007.1"/>
</dbReference>
<gene>
    <name evidence="1" type="ORF">RM545_06490</name>
</gene>
<sequence length="127" mass="15042">MRIPTDFTTDQRDETIVQILTDAIIFERIYNGMQETLKAANPDCEDWDPVSFYNGFANVWIFLVIYELPDEVEESLKDELSEVFYMRFNADLAKPFKDRERAVYLAEKIYSDWKFCIDRTDSQLKTA</sequence>
<reference evidence="1 2" key="1">
    <citation type="submission" date="2023-09" db="EMBL/GenBank/DDBJ databases">
        <authorList>
            <person name="Rey-Velasco X."/>
        </authorList>
    </citation>
    <scope>NUCLEOTIDE SEQUENCE [LARGE SCALE GENOMIC DNA]</scope>
    <source>
        <strain evidence="1 2">F260</strain>
    </source>
</reference>
<comment type="caution">
    <text evidence="1">The sequence shown here is derived from an EMBL/GenBank/DDBJ whole genome shotgun (WGS) entry which is preliminary data.</text>
</comment>
<name>A0ABU3CJC1_9FLAO</name>
<organism evidence="1 2">
    <name type="scientific">Autumnicola lenta</name>
    <dbReference type="NCBI Taxonomy" id="3075593"/>
    <lineage>
        <taxon>Bacteria</taxon>
        <taxon>Pseudomonadati</taxon>
        <taxon>Bacteroidota</taxon>
        <taxon>Flavobacteriia</taxon>
        <taxon>Flavobacteriales</taxon>
        <taxon>Flavobacteriaceae</taxon>
        <taxon>Autumnicola</taxon>
    </lineage>
</organism>
<evidence type="ECO:0000313" key="1">
    <source>
        <dbReference type="EMBL" id="MDT0646333.1"/>
    </source>
</evidence>
<dbReference type="EMBL" id="JAVRHO010000007">
    <property type="protein sequence ID" value="MDT0646333.1"/>
    <property type="molecule type" value="Genomic_DNA"/>
</dbReference>
<protein>
    <submittedName>
        <fullName evidence="1">Uncharacterized protein</fullName>
    </submittedName>
</protein>
<keyword evidence="2" id="KW-1185">Reference proteome</keyword>
<accession>A0ABU3CJC1</accession>
<dbReference type="Proteomes" id="UP001245285">
    <property type="component" value="Unassembled WGS sequence"/>
</dbReference>
<evidence type="ECO:0000313" key="2">
    <source>
        <dbReference type="Proteomes" id="UP001245285"/>
    </source>
</evidence>